<protein>
    <submittedName>
        <fullName evidence="2">Uncharacterized protein</fullName>
    </submittedName>
</protein>
<dbReference type="Proteomes" id="UP000230605">
    <property type="component" value="Chromosome 8"/>
</dbReference>
<evidence type="ECO:0000313" key="3">
    <source>
        <dbReference type="Proteomes" id="UP000230605"/>
    </source>
</evidence>
<sequence>MPAFRTNFSLFSPLQRPAMKSLEPSQPQAMPRETEEEMFRRVASEARREARIEQQRDFERRRQRKLERRMKREEEARRLIEEVAAKNPGVVAKRVNGRGRGILAKPRKRVMRSCSPVVVDDTMEGAEDDGWVPLRRDVGTETDPIETCFVQGEAGEEVEGDDVGREYSAIAAEMDVDCEVVIGDASGRMSETKAAEGHEGSGSELPEWEKAWKEAVEAFQEECNVEADRYDATLSMYL</sequence>
<gene>
    <name evidence="2" type="ORF">CB0940_10436</name>
</gene>
<feature type="compositionally biased region" description="Basic and acidic residues" evidence="1">
    <location>
        <begin position="49"/>
        <end position="60"/>
    </location>
</feature>
<dbReference type="OrthoDB" id="3649703at2759"/>
<comment type="caution">
    <text evidence="2">The sequence shown here is derived from an EMBL/GenBank/DDBJ whole genome shotgun (WGS) entry which is preliminary data.</text>
</comment>
<feature type="region of interest" description="Disordered" evidence="1">
    <location>
        <begin position="49"/>
        <end position="69"/>
    </location>
</feature>
<feature type="region of interest" description="Disordered" evidence="1">
    <location>
        <begin position="15"/>
        <end position="34"/>
    </location>
</feature>
<evidence type="ECO:0000256" key="1">
    <source>
        <dbReference type="SAM" id="MobiDB-lite"/>
    </source>
</evidence>
<evidence type="ECO:0000313" key="2">
    <source>
        <dbReference type="EMBL" id="PIA96002.1"/>
    </source>
</evidence>
<proteinExistence type="predicted"/>
<name>A0A2G5HUT5_CERBT</name>
<dbReference type="AlphaFoldDB" id="A0A2G5HUT5"/>
<accession>A0A2G5HUT5</accession>
<reference evidence="2 3" key="1">
    <citation type="submission" date="2015-10" db="EMBL/GenBank/DDBJ databases">
        <title>The cercosporin biosynthetic gene cluster was horizontally transferred to several fungal lineages and shown to be expanded in Cercospora beticola based on microsynteny with recipient genomes.</title>
        <authorList>
            <person name="De Jonge R."/>
            <person name="Ebert M.K."/>
            <person name="Suttle J.C."/>
            <person name="Jurick Ii W.M."/>
            <person name="Secor G.A."/>
            <person name="Thomma B.P."/>
            <person name="Van De Peer Y."/>
            <person name="Bolton M.D."/>
        </authorList>
    </citation>
    <scope>NUCLEOTIDE SEQUENCE [LARGE SCALE GENOMIC DNA]</scope>
    <source>
        <strain evidence="2 3">09-40</strain>
    </source>
</reference>
<dbReference type="EMBL" id="LKMD01000103">
    <property type="protein sequence ID" value="PIA96002.1"/>
    <property type="molecule type" value="Genomic_DNA"/>
</dbReference>
<organism evidence="2 3">
    <name type="scientific">Cercospora beticola</name>
    <name type="common">Sugarbeet leaf spot fungus</name>
    <dbReference type="NCBI Taxonomy" id="122368"/>
    <lineage>
        <taxon>Eukaryota</taxon>
        <taxon>Fungi</taxon>
        <taxon>Dikarya</taxon>
        <taxon>Ascomycota</taxon>
        <taxon>Pezizomycotina</taxon>
        <taxon>Dothideomycetes</taxon>
        <taxon>Dothideomycetidae</taxon>
        <taxon>Mycosphaerellales</taxon>
        <taxon>Mycosphaerellaceae</taxon>
        <taxon>Cercospora</taxon>
    </lineage>
</organism>